<dbReference type="AlphaFoldDB" id="A0A1E3PEE5"/>
<evidence type="ECO:0000313" key="2">
    <source>
        <dbReference type="EMBL" id="ODQ63312.1"/>
    </source>
</evidence>
<feature type="compositionally biased region" description="Polar residues" evidence="1">
    <location>
        <begin position="282"/>
        <end position="300"/>
    </location>
</feature>
<feature type="region of interest" description="Disordered" evidence="1">
    <location>
        <begin position="110"/>
        <end position="129"/>
    </location>
</feature>
<feature type="compositionally biased region" description="Polar residues" evidence="1">
    <location>
        <begin position="134"/>
        <end position="165"/>
    </location>
</feature>
<protein>
    <submittedName>
        <fullName evidence="2">Uncharacterized protein</fullName>
    </submittedName>
</protein>
<dbReference type="EMBL" id="KV454415">
    <property type="protein sequence ID" value="ODQ63312.1"/>
    <property type="molecule type" value="Genomic_DNA"/>
</dbReference>
<proteinExistence type="predicted"/>
<evidence type="ECO:0000313" key="3">
    <source>
        <dbReference type="Proteomes" id="UP000095009"/>
    </source>
</evidence>
<name>A0A1E3PEE5_9ASCO</name>
<feature type="region of interest" description="Disordered" evidence="1">
    <location>
        <begin position="493"/>
        <end position="513"/>
    </location>
</feature>
<evidence type="ECO:0000256" key="1">
    <source>
        <dbReference type="SAM" id="MobiDB-lite"/>
    </source>
</evidence>
<reference evidence="2 3" key="1">
    <citation type="journal article" date="2016" name="Proc. Natl. Acad. Sci. U.S.A.">
        <title>Comparative genomics of biotechnologically important yeasts.</title>
        <authorList>
            <person name="Riley R."/>
            <person name="Haridas S."/>
            <person name="Wolfe K.H."/>
            <person name="Lopes M.R."/>
            <person name="Hittinger C.T."/>
            <person name="Goeker M."/>
            <person name="Salamov A.A."/>
            <person name="Wisecaver J.H."/>
            <person name="Long T.M."/>
            <person name="Calvey C.H."/>
            <person name="Aerts A.L."/>
            <person name="Barry K.W."/>
            <person name="Choi C."/>
            <person name="Clum A."/>
            <person name="Coughlan A.Y."/>
            <person name="Deshpande S."/>
            <person name="Douglass A.P."/>
            <person name="Hanson S.J."/>
            <person name="Klenk H.-P."/>
            <person name="LaButti K.M."/>
            <person name="Lapidus A."/>
            <person name="Lindquist E.A."/>
            <person name="Lipzen A.M."/>
            <person name="Meier-Kolthoff J.P."/>
            <person name="Ohm R.A."/>
            <person name="Otillar R.P."/>
            <person name="Pangilinan J.L."/>
            <person name="Peng Y."/>
            <person name="Rokas A."/>
            <person name="Rosa C.A."/>
            <person name="Scheuner C."/>
            <person name="Sibirny A.A."/>
            <person name="Slot J.C."/>
            <person name="Stielow J.B."/>
            <person name="Sun H."/>
            <person name="Kurtzman C.P."/>
            <person name="Blackwell M."/>
            <person name="Grigoriev I.V."/>
            <person name="Jeffries T.W."/>
        </authorList>
    </citation>
    <scope>NUCLEOTIDE SEQUENCE [LARGE SCALE GENOMIC DNA]</scope>
    <source>
        <strain evidence="2 3">DSM 6958</strain>
    </source>
</reference>
<gene>
    <name evidence="2" type="ORF">NADFUDRAFT_48192</name>
</gene>
<organism evidence="2 3">
    <name type="scientific">Nadsonia fulvescens var. elongata DSM 6958</name>
    <dbReference type="NCBI Taxonomy" id="857566"/>
    <lineage>
        <taxon>Eukaryota</taxon>
        <taxon>Fungi</taxon>
        <taxon>Dikarya</taxon>
        <taxon>Ascomycota</taxon>
        <taxon>Saccharomycotina</taxon>
        <taxon>Dipodascomycetes</taxon>
        <taxon>Dipodascales</taxon>
        <taxon>Dipodascales incertae sedis</taxon>
        <taxon>Nadsonia</taxon>
    </lineage>
</organism>
<feature type="region of interest" description="Disordered" evidence="1">
    <location>
        <begin position="134"/>
        <end position="208"/>
    </location>
</feature>
<sequence length="671" mass="73906">MVLYTKTNLYSIDDLIELRDSPLCVPPPSLNSSVITESIRVSAINSLPVGGKPPRKYVLPSRRNSNHTPSGYPEGQIHFNEALGKPDFETTDSPDISITEFANRFLKQRNASNLQRRSSMSSNATYNPQTKLNLASGRRTSNDSQAQAGSQTSQVDGNNSSSTPNEDGWVNVGSRHARKTSDSGSIPNASPPKADKSSKRRSSSASLDASLNQITQEWDFPNLKASGNSESFSLTSLNSGQQVKEFETWKTSMKQNDQNYRSYLILEEDENEEKASKRSEKINSASKDVDSSGTKSTKNTDGYKTETKGGGAAVSQVSTQSIYGQNSDLKATDNNISPSITQSVMLPRSHDLPLSPVSNPIYLHYPEDKHASIQHSSENNNLNAHQNMNIFDPHYIGTSLQSPADTLPGSVGFQNHMIYPPHNPNNQIPSPTGQHNGIPNTFIHPSYQQIPPNQYTMYPQPPPHMNYDQNHQLSDLMEYNHLPYMLPKEMVPRSASKSPNYSIHNQESPNTSARGGIMGNIGINLNMHSGSFDLRLHEGGIPMPLYHSNDPHGQYSVPHNIAIHPPQVLDPESIQVPDQVSHAQSSQEFANHAESQLPKGSQYHPSLSHPGWPFPVSPGMMYTHPPLAPFPPPLPPYGMNFNHSASSSPVIVPKPPYPAGEVNYLNEINFR</sequence>
<feature type="compositionally biased region" description="Polar residues" evidence="1">
    <location>
        <begin position="578"/>
        <end position="589"/>
    </location>
</feature>
<keyword evidence="3" id="KW-1185">Reference proteome</keyword>
<feature type="region of interest" description="Disordered" evidence="1">
    <location>
        <begin position="578"/>
        <end position="606"/>
    </location>
</feature>
<accession>A0A1E3PEE5</accession>
<dbReference type="Proteomes" id="UP000095009">
    <property type="component" value="Unassembled WGS sequence"/>
</dbReference>
<feature type="region of interest" description="Disordered" evidence="1">
    <location>
        <begin position="269"/>
        <end position="312"/>
    </location>
</feature>
<feature type="compositionally biased region" description="Polar residues" evidence="1">
    <location>
        <begin position="495"/>
        <end position="513"/>
    </location>
</feature>